<feature type="region of interest" description="Disordered" evidence="1">
    <location>
        <begin position="64"/>
        <end position="110"/>
    </location>
</feature>
<feature type="compositionally biased region" description="Basic and acidic residues" evidence="1">
    <location>
        <begin position="161"/>
        <end position="170"/>
    </location>
</feature>
<evidence type="ECO:0000313" key="3">
    <source>
        <dbReference type="Proteomes" id="UP000310200"/>
    </source>
</evidence>
<gene>
    <name evidence="2" type="ORF">DBV15_00112</name>
</gene>
<dbReference type="EMBL" id="QBLH01002732">
    <property type="protein sequence ID" value="TGZ47429.1"/>
    <property type="molecule type" value="Genomic_DNA"/>
</dbReference>
<comment type="caution">
    <text evidence="2">The sequence shown here is derived from an EMBL/GenBank/DDBJ whole genome shotgun (WGS) entry which is preliminary data.</text>
</comment>
<reference evidence="2 3" key="1">
    <citation type="journal article" date="2019" name="Philos. Trans. R. Soc. Lond., B, Biol. Sci.">
        <title>Ant behaviour and brain gene expression of defending hosts depend on the ecological success of the intruding social parasite.</title>
        <authorList>
            <person name="Kaur R."/>
            <person name="Stoldt M."/>
            <person name="Jongepier E."/>
            <person name="Feldmeyer B."/>
            <person name="Menzel F."/>
            <person name="Bornberg-Bauer E."/>
            <person name="Foitzik S."/>
        </authorList>
    </citation>
    <scope>NUCLEOTIDE SEQUENCE [LARGE SCALE GENOMIC DNA]</scope>
    <source>
        <tissue evidence="2">Whole body</tissue>
    </source>
</reference>
<feature type="region of interest" description="Disordered" evidence="1">
    <location>
        <begin position="161"/>
        <end position="189"/>
    </location>
</feature>
<protein>
    <submittedName>
        <fullName evidence="2">Uncharacterized protein</fullName>
    </submittedName>
</protein>
<sequence length="189" mass="21218">MLKSGHVNVRNSCVHVEEMKVVGLSGSTRVAHLYNPSVYWRDHQIRLLSLPFAKRANRAFLGKRSPASSDDIKSEKTESNQALSPKGASLWGAQRKNDPPRPNASKFKGAQFRIPFAKGERINADSKRDEEIAGMKKRWSERQVLLDGCHKALRKVLNKKPERFRAREGNSARLPCLSPPSSASDHSTY</sequence>
<keyword evidence="3" id="KW-1185">Reference proteome</keyword>
<dbReference type="Proteomes" id="UP000310200">
    <property type="component" value="Unassembled WGS sequence"/>
</dbReference>
<dbReference type="AlphaFoldDB" id="A0A4S2KHS0"/>
<name>A0A4S2KHS0_9HYME</name>
<organism evidence="2 3">
    <name type="scientific">Temnothorax longispinosus</name>
    <dbReference type="NCBI Taxonomy" id="300112"/>
    <lineage>
        <taxon>Eukaryota</taxon>
        <taxon>Metazoa</taxon>
        <taxon>Ecdysozoa</taxon>
        <taxon>Arthropoda</taxon>
        <taxon>Hexapoda</taxon>
        <taxon>Insecta</taxon>
        <taxon>Pterygota</taxon>
        <taxon>Neoptera</taxon>
        <taxon>Endopterygota</taxon>
        <taxon>Hymenoptera</taxon>
        <taxon>Apocrita</taxon>
        <taxon>Aculeata</taxon>
        <taxon>Formicoidea</taxon>
        <taxon>Formicidae</taxon>
        <taxon>Myrmicinae</taxon>
        <taxon>Temnothorax</taxon>
    </lineage>
</organism>
<evidence type="ECO:0000256" key="1">
    <source>
        <dbReference type="SAM" id="MobiDB-lite"/>
    </source>
</evidence>
<accession>A0A4S2KHS0</accession>
<evidence type="ECO:0000313" key="2">
    <source>
        <dbReference type="EMBL" id="TGZ47429.1"/>
    </source>
</evidence>
<proteinExistence type="predicted"/>
<feature type="compositionally biased region" description="Polar residues" evidence="1">
    <location>
        <begin position="179"/>
        <end position="189"/>
    </location>
</feature>